<evidence type="ECO:0000256" key="1">
    <source>
        <dbReference type="SAM" id="Phobius"/>
    </source>
</evidence>
<gene>
    <name evidence="2" type="ORF">PHA8399_03106</name>
</gene>
<accession>A0A0P1HC04</accession>
<evidence type="ECO:0000313" key="3">
    <source>
        <dbReference type="Proteomes" id="UP000051326"/>
    </source>
</evidence>
<evidence type="ECO:0008006" key="4">
    <source>
        <dbReference type="Google" id="ProtNLM"/>
    </source>
</evidence>
<keyword evidence="1" id="KW-0812">Transmembrane</keyword>
<keyword evidence="1" id="KW-1133">Transmembrane helix</keyword>
<protein>
    <recommendedName>
        <fullName evidence="4">Excinuclease ABC subunit A</fullName>
    </recommendedName>
</protein>
<keyword evidence="1" id="KW-0472">Membrane</keyword>
<dbReference type="EMBL" id="CYSR01000030">
    <property type="protein sequence ID" value="CUI00966.1"/>
    <property type="molecule type" value="Genomic_DNA"/>
</dbReference>
<feature type="transmembrane region" description="Helical" evidence="1">
    <location>
        <begin position="111"/>
        <end position="135"/>
    </location>
</feature>
<organism evidence="2 3">
    <name type="scientific">Leisingera aquaemixtae</name>
    <dbReference type="NCBI Taxonomy" id="1396826"/>
    <lineage>
        <taxon>Bacteria</taxon>
        <taxon>Pseudomonadati</taxon>
        <taxon>Pseudomonadota</taxon>
        <taxon>Alphaproteobacteria</taxon>
        <taxon>Rhodobacterales</taxon>
        <taxon>Roseobacteraceae</taxon>
        <taxon>Leisingera</taxon>
    </lineage>
</organism>
<dbReference type="STRING" id="1396826.PHA8399_03106"/>
<evidence type="ECO:0000313" key="2">
    <source>
        <dbReference type="EMBL" id="CUI00966.1"/>
    </source>
</evidence>
<reference evidence="2 3" key="1">
    <citation type="submission" date="2015-09" db="EMBL/GenBank/DDBJ databases">
        <authorList>
            <consortium name="Swine Surveillance"/>
        </authorList>
    </citation>
    <scope>NUCLEOTIDE SEQUENCE [LARGE SCALE GENOMIC DNA]</scope>
    <source>
        <strain evidence="2 3">CECT 8399</strain>
    </source>
</reference>
<feature type="transmembrane region" description="Helical" evidence="1">
    <location>
        <begin position="90"/>
        <end position="105"/>
    </location>
</feature>
<name>A0A0P1HC04_9RHOB</name>
<feature type="transmembrane region" description="Helical" evidence="1">
    <location>
        <begin position="59"/>
        <end position="78"/>
    </location>
</feature>
<proteinExistence type="predicted"/>
<sequence>MTHSASVRWLKTAAVLSAAFGLAMVLALVTPLAHSLGFFLDLAFLPLDGGQRPQPGPAALMTAISGGLMCGFSVLIYLVTQHIYSTGPALGRRLLIPALLAWYIPDSLGSLAAGAWFNVVMNSAFLALFLVPLLLARPASAQTA</sequence>
<dbReference type="Proteomes" id="UP000051326">
    <property type="component" value="Unassembled WGS sequence"/>
</dbReference>
<dbReference type="RefSeq" id="WP_058287001.1">
    <property type="nucleotide sequence ID" value="NZ_CYSR01000030.1"/>
</dbReference>
<dbReference type="AlphaFoldDB" id="A0A0P1HC04"/>